<dbReference type="Gene3D" id="3.40.50.1110">
    <property type="entry name" value="SGNH hydrolase"/>
    <property type="match status" value="1"/>
</dbReference>
<feature type="domain" description="SGNH hydrolase-type esterase" evidence="2">
    <location>
        <begin position="51"/>
        <end position="224"/>
    </location>
</feature>
<dbReference type="RefSeq" id="WP_185694402.1">
    <property type="nucleotide sequence ID" value="NZ_JACHVA010000132.1"/>
</dbReference>
<comment type="caution">
    <text evidence="3">The sequence shown here is derived from an EMBL/GenBank/DDBJ whole genome shotgun (WGS) entry which is preliminary data.</text>
</comment>
<organism evidence="3 4">
    <name type="scientific">Puniceicoccus vermicola</name>
    <dbReference type="NCBI Taxonomy" id="388746"/>
    <lineage>
        <taxon>Bacteria</taxon>
        <taxon>Pseudomonadati</taxon>
        <taxon>Verrucomicrobiota</taxon>
        <taxon>Opitutia</taxon>
        <taxon>Puniceicoccales</taxon>
        <taxon>Puniceicoccaceae</taxon>
        <taxon>Puniceicoccus</taxon>
    </lineage>
</organism>
<evidence type="ECO:0000259" key="2">
    <source>
        <dbReference type="Pfam" id="PF13472"/>
    </source>
</evidence>
<reference evidence="3 4" key="1">
    <citation type="submission" date="2020-07" db="EMBL/GenBank/DDBJ databases">
        <authorList>
            <person name="Feng X."/>
        </authorList>
    </citation>
    <scope>NUCLEOTIDE SEQUENCE [LARGE SCALE GENOMIC DNA]</scope>
    <source>
        <strain evidence="3 4">JCM14086</strain>
    </source>
</reference>
<dbReference type="InterPro" id="IPR036514">
    <property type="entry name" value="SGNH_hydro_sf"/>
</dbReference>
<dbReference type="EMBL" id="JACHVA010000132">
    <property type="protein sequence ID" value="MBC2603784.1"/>
    <property type="molecule type" value="Genomic_DNA"/>
</dbReference>
<keyword evidence="1" id="KW-0732">Signal</keyword>
<feature type="signal peptide" evidence="1">
    <location>
        <begin position="1"/>
        <end position="23"/>
    </location>
</feature>
<dbReference type="Proteomes" id="UP000525652">
    <property type="component" value="Unassembled WGS sequence"/>
</dbReference>
<evidence type="ECO:0000313" key="4">
    <source>
        <dbReference type="Proteomes" id="UP000525652"/>
    </source>
</evidence>
<feature type="chain" id="PRO_5031485087" evidence="1">
    <location>
        <begin position="24"/>
        <end position="416"/>
    </location>
</feature>
<protein>
    <submittedName>
        <fullName evidence="3">SGNH/GDSL hydrolase family protein</fullName>
    </submittedName>
</protein>
<keyword evidence="4" id="KW-1185">Reference proteome</keyword>
<evidence type="ECO:0000256" key="1">
    <source>
        <dbReference type="SAM" id="SignalP"/>
    </source>
</evidence>
<dbReference type="Pfam" id="PF13472">
    <property type="entry name" value="Lipase_GDSL_2"/>
    <property type="match status" value="1"/>
</dbReference>
<dbReference type="InterPro" id="IPR013830">
    <property type="entry name" value="SGNH_hydro"/>
</dbReference>
<dbReference type="SUPFAM" id="SSF52266">
    <property type="entry name" value="SGNH hydrolase"/>
    <property type="match status" value="1"/>
</dbReference>
<evidence type="ECO:0000313" key="3">
    <source>
        <dbReference type="EMBL" id="MBC2603784.1"/>
    </source>
</evidence>
<keyword evidence="3" id="KW-0378">Hydrolase</keyword>
<proteinExistence type="predicted"/>
<sequence length="416" mass="46517">MRNRTIILLACCAIGLQASVAQTTTQSEDSDPSLREFHQKASSGEPVDVVFLGGSLTWGANASDPQLTSYRGRMMEWLREQYPETPIHFHDAAIGGSGSDLGLFRIDRDVLPYDPDLVFLDFTVNDGPEGKDEERLSTYETLMREIIESDSALMQVLMMFKWNVKPEGTPLPPRHQAHIRLGETYNVPVANVIPHVNAIVNGGVPIEKVWPFDGAHPDDFGYELFFEAVRDRFLEAIDNPEMVATIPEEAVYGDRYAQHHRTILKDSETLPEGWTIEKTYRTSLWFDGLSSRWMTDVICASKEAESQPLEVEFEGSLVGFFGERNGLTPNVNIWIDGEPVPYPKAKDGSTSWPLSTARFAPPKKGSGNLFMWTLIADDLDDGPHTLKIEPIWKGADSDSELRIESVCSAGMLRLPK</sequence>
<dbReference type="PANTHER" id="PTHR34407:SF1">
    <property type="entry name" value="SGNH HYDROLASE-TYPE ESTERASE DOMAIN-CONTAINING PROTEIN"/>
    <property type="match status" value="1"/>
</dbReference>
<gene>
    <name evidence="3" type="ORF">H5P30_18550</name>
</gene>
<name>A0A7X1E629_9BACT</name>
<dbReference type="GO" id="GO:0016788">
    <property type="term" value="F:hydrolase activity, acting on ester bonds"/>
    <property type="evidence" value="ECO:0007669"/>
    <property type="project" value="UniProtKB-ARBA"/>
</dbReference>
<dbReference type="CDD" id="cd00229">
    <property type="entry name" value="SGNH_hydrolase"/>
    <property type="match status" value="1"/>
</dbReference>
<dbReference type="PANTHER" id="PTHR34407">
    <property type="entry name" value="EXPRESSED PROTEIN"/>
    <property type="match status" value="1"/>
</dbReference>
<dbReference type="AlphaFoldDB" id="A0A7X1E629"/>
<accession>A0A7X1E629</accession>